<evidence type="ECO:0000256" key="2">
    <source>
        <dbReference type="ARBA" id="ARBA00004651"/>
    </source>
</evidence>
<name>A0A1B2DL95_9BACL</name>
<dbReference type="Pfam" id="PF00512">
    <property type="entry name" value="HisKA"/>
    <property type="match status" value="1"/>
</dbReference>
<evidence type="ECO:0000256" key="9">
    <source>
        <dbReference type="ARBA" id="ARBA00022777"/>
    </source>
</evidence>
<dbReference type="SUPFAM" id="SSF158472">
    <property type="entry name" value="HAMP domain-like"/>
    <property type="match status" value="1"/>
</dbReference>
<evidence type="ECO:0000256" key="5">
    <source>
        <dbReference type="ARBA" id="ARBA00022553"/>
    </source>
</evidence>
<feature type="transmembrane region" description="Helical" evidence="15">
    <location>
        <begin position="20"/>
        <end position="44"/>
    </location>
</feature>
<feature type="domain" description="HAMP" evidence="17">
    <location>
        <begin position="226"/>
        <end position="279"/>
    </location>
</feature>
<keyword evidence="5" id="KW-0597">Phosphoprotein</keyword>
<dbReference type="SMART" id="SM00388">
    <property type="entry name" value="HisKA"/>
    <property type="match status" value="1"/>
</dbReference>
<dbReference type="RefSeq" id="WP_099519622.1">
    <property type="nucleotide sequence ID" value="NZ_CP016808.1"/>
</dbReference>
<evidence type="ECO:0000259" key="16">
    <source>
        <dbReference type="PROSITE" id="PS50109"/>
    </source>
</evidence>
<proteinExistence type="predicted"/>
<dbReference type="EMBL" id="CP016808">
    <property type="protein sequence ID" value="ANY68483.1"/>
    <property type="molecule type" value="Genomic_DNA"/>
</dbReference>
<feature type="transmembrane region" description="Helical" evidence="15">
    <location>
        <begin position="203"/>
        <end position="224"/>
    </location>
</feature>
<dbReference type="GO" id="GO:0000155">
    <property type="term" value="F:phosphorelay sensor kinase activity"/>
    <property type="evidence" value="ECO:0007669"/>
    <property type="project" value="InterPro"/>
</dbReference>
<dbReference type="CDD" id="cd00075">
    <property type="entry name" value="HATPase"/>
    <property type="match status" value="1"/>
</dbReference>
<evidence type="ECO:0000259" key="17">
    <source>
        <dbReference type="PROSITE" id="PS50885"/>
    </source>
</evidence>
<dbReference type="CDD" id="cd00082">
    <property type="entry name" value="HisKA"/>
    <property type="match status" value="1"/>
</dbReference>
<dbReference type="PROSITE" id="PS50109">
    <property type="entry name" value="HIS_KIN"/>
    <property type="match status" value="1"/>
</dbReference>
<evidence type="ECO:0000256" key="12">
    <source>
        <dbReference type="ARBA" id="ARBA00023012"/>
    </source>
</evidence>
<evidence type="ECO:0000256" key="7">
    <source>
        <dbReference type="ARBA" id="ARBA00022692"/>
    </source>
</evidence>
<dbReference type="PROSITE" id="PS50885">
    <property type="entry name" value="HAMP"/>
    <property type="match status" value="1"/>
</dbReference>
<evidence type="ECO:0000256" key="11">
    <source>
        <dbReference type="ARBA" id="ARBA00022989"/>
    </source>
</evidence>
<protein>
    <recommendedName>
        <fullName evidence="3">histidine kinase</fullName>
        <ecNumber evidence="3">2.7.13.3</ecNumber>
    </recommendedName>
</protein>
<sequence length="510" mass="55575">MTDRKAPLLLRLLKPESLRYQLLSRSLFVLAGLLLLIGTLQYVLMKDFIYNNRAEALEAQIQAMPPQWHSDGKPAYPRKSPINGGMAPDDSTSSPPPSQEGPSNMPTITQPGLSLAYVSSTGERTVLTTSGETWTPELSKSEYMKIFEDLKKHRDGGYQLLSNSEGAQQLVVFRLAGPPNSPDGLIQAGNDTDLLQTVLASQLAIFAGLSIVALAGGLSLYLPLLRKTLAPLSRIVKAAQRTDAINLTERLPISQGQQEIDLLSEAFNGMLGRLESSFETERQTTERMRRFVADASHELRTPLTSIHGFLEVLLRGAASNPEQLHRALTSMKLESTRINKLVEDLLLLAKLDQTPELVKVDTNLGNLIHELEPQLHILGGQREVRIDAAVSIRGCYNPDQLKQVVLNLFLNAVQHTDANQGKISLKLAKAGAYAAISITDNGAGIKPEHLPHLFERFYRSEFSRTRLSGGAGLGLSITQSIVEAHGGTIEAASTVGEGSTFTVKLPLADV</sequence>
<dbReference type="Gene3D" id="3.30.565.10">
    <property type="entry name" value="Histidine kinase-like ATPase, C-terminal domain"/>
    <property type="match status" value="1"/>
</dbReference>
<dbReference type="SUPFAM" id="SSF47384">
    <property type="entry name" value="Homodimeric domain of signal transducing histidine kinase"/>
    <property type="match status" value="1"/>
</dbReference>
<dbReference type="Gene3D" id="6.10.340.10">
    <property type="match status" value="1"/>
</dbReference>
<keyword evidence="4" id="KW-1003">Cell membrane</keyword>
<dbReference type="InterPro" id="IPR003660">
    <property type="entry name" value="HAMP_dom"/>
</dbReference>
<keyword evidence="10" id="KW-0067">ATP-binding</keyword>
<dbReference type="InterPro" id="IPR050398">
    <property type="entry name" value="HssS/ArlS-like"/>
</dbReference>
<feature type="compositionally biased region" description="Polar residues" evidence="14">
    <location>
        <begin position="100"/>
        <end position="110"/>
    </location>
</feature>
<evidence type="ECO:0000256" key="6">
    <source>
        <dbReference type="ARBA" id="ARBA00022679"/>
    </source>
</evidence>
<keyword evidence="11 15" id="KW-1133">Transmembrane helix</keyword>
<dbReference type="InterPro" id="IPR003661">
    <property type="entry name" value="HisK_dim/P_dom"/>
</dbReference>
<gene>
    <name evidence="18" type="ORF">BBD42_19895</name>
</gene>
<keyword evidence="12" id="KW-0902">Two-component regulatory system</keyword>
<dbReference type="InterPro" id="IPR004358">
    <property type="entry name" value="Sig_transdc_His_kin-like_C"/>
</dbReference>
<dbReference type="GO" id="GO:0005524">
    <property type="term" value="F:ATP binding"/>
    <property type="evidence" value="ECO:0007669"/>
    <property type="project" value="UniProtKB-KW"/>
</dbReference>
<dbReference type="PANTHER" id="PTHR45528:SF1">
    <property type="entry name" value="SENSOR HISTIDINE KINASE CPXA"/>
    <property type="match status" value="1"/>
</dbReference>
<reference evidence="18" key="1">
    <citation type="submission" date="2016-08" db="EMBL/GenBank/DDBJ databases">
        <title>Complete Genome Seqeunce of Paenibacillus sp. BIHB 4019 from tea rhizoplane.</title>
        <authorList>
            <person name="Thakur R."/>
            <person name="Swarnkar M.K."/>
            <person name="Gulati A."/>
        </authorList>
    </citation>
    <scope>NUCLEOTIDE SEQUENCE [LARGE SCALE GENOMIC DNA]</scope>
    <source>
        <strain evidence="18">BIHB4019</strain>
    </source>
</reference>
<dbReference type="Pfam" id="PF02518">
    <property type="entry name" value="HATPase_c"/>
    <property type="match status" value="1"/>
</dbReference>
<evidence type="ECO:0000256" key="8">
    <source>
        <dbReference type="ARBA" id="ARBA00022741"/>
    </source>
</evidence>
<keyword evidence="13 15" id="KW-0472">Membrane</keyword>
<dbReference type="SMART" id="SM00304">
    <property type="entry name" value="HAMP"/>
    <property type="match status" value="1"/>
</dbReference>
<dbReference type="CDD" id="cd06225">
    <property type="entry name" value="HAMP"/>
    <property type="match status" value="1"/>
</dbReference>
<dbReference type="FunFam" id="1.10.287.130:FF:000001">
    <property type="entry name" value="Two-component sensor histidine kinase"/>
    <property type="match status" value="1"/>
</dbReference>
<dbReference type="Pfam" id="PF00672">
    <property type="entry name" value="HAMP"/>
    <property type="match status" value="1"/>
</dbReference>
<organism evidence="18">
    <name type="scientific">Paenibacillus sp. BIHB 4019</name>
    <dbReference type="NCBI Taxonomy" id="1870819"/>
    <lineage>
        <taxon>Bacteria</taxon>
        <taxon>Bacillati</taxon>
        <taxon>Bacillota</taxon>
        <taxon>Bacilli</taxon>
        <taxon>Bacillales</taxon>
        <taxon>Paenibacillaceae</taxon>
        <taxon>Paenibacillus</taxon>
    </lineage>
</organism>
<dbReference type="SUPFAM" id="SSF55874">
    <property type="entry name" value="ATPase domain of HSP90 chaperone/DNA topoisomerase II/histidine kinase"/>
    <property type="match status" value="1"/>
</dbReference>
<evidence type="ECO:0000256" key="4">
    <source>
        <dbReference type="ARBA" id="ARBA00022475"/>
    </source>
</evidence>
<dbReference type="InterPro" id="IPR036097">
    <property type="entry name" value="HisK_dim/P_sf"/>
</dbReference>
<dbReference type="SMART" id="SM00387">
    <property type="entry name" value="HATPase_c"/>
    <property type="match status" value="1"/>
</dbReference>
<evidence type="ECO:0000256" key="13">
    <source>
        <dbReference type="ARBA" id="ARBA00023136"/>
    </source>
</evidence>
<dbReference type="PANTHER" id="PTHR45528">
    <property type="entry name" value="SENSOR HISTIDINE KINASE CPXA"/>
    <property type="match status" value="1"/>
</dbReference>
<feature type="domain" description="Histidine kinase" evidence="16">
    <location>
        <begin position="294"/>
        <end position="509"/>
    </location>
</feature>
<comment type="catalytic activity">
    <reaction evidence="1">
        <text>ATP + protein L-histidine = ADP + protein N-phospho-L-histidine.</text>
        <dbReference type="EC" id="2.7.13.3"/>
    </reaction>
</comment>
<dbReference type="InterPro" id="IPR036890">
    <property type="entry name" value="HATPase_C_sf"/>
</dbReference>
<evidence type="ECO:0000256" key="3">
    <source>
        <dbReference type="ARBA" id="ARBA00012438"/>
    </source>
</evidence>
<dbReference type="InterPro" id="IPR005467">
    <property type="entry name" value="His_kinase_dom"/>
</dbReference>
<keyword evidence="8" id="KW-0547">Nucleotide-binding</keyword>
<evidence type="ECO:0000256" key="1">
    <source>
        <dbReference type="ARBA" id="ARBA00000085"/>
    </source>
</evidence>
<keyword evidence="7 15" id="KW-0812">Transmembrane</keyword>
<dbReference type="GO" id="GO:0005886">
    <property type="term" value="C:plasma membrane"/>
    <property type="evidence" value="ECO:0007669"/>
    <property type="project" value="UniProtKB-SubCell"/>
</dbReference>
<keyword evidence="6" id="KW-0808">Transferase</keyword>
<evidence type="ECO:0000256" key="14">
    <source>
        <dbReference type="SAM" id="MobiDB-lite"/>
    </source>
</evidence>
<accession>A0A1B2DL95</accession>
<keyword evidence="9 18" id="KW-0418">Kinase</keyword>
<feature type="region of interest" description="Disordered" evidence="14">
    <location>
        <begin position="66"/>
        <end position="110"/>
    </location>
</feature>
<dbReference type="EC" id="2.7.13.3" evidence="3"/>
<evidence type="ECO:0000313" key="18">
    <source>
        <dbReference type="EMBL" id="ANY68483.1"/>
    </source>
</evidence>
<dbReference type="PRINTS" id="PR00344">
    <property type="entry name" value="BCTRLSENSOR"/>
</dbReference>
<evidence type="ECO:0000256" key="10">
    <source>
        <dbReference type="ARBA" id="ARBA00022840"/>
    </source>
</evidence>
<dbReference type="AlphaFoldDB" id="A0A1B2DL95"/>
<dbReference type="InterPro" id="IPR003594">
    <property type="entry name" value="HATPase_dom"/>
</dbReference>
<dbReference type="FunFam" id="3.30.565.10:FF:000006">
    <property type="entry name" value="Sensor histidine kinase WalK"/>
    <property type="match status" value="1"/>
</dbReference>
<comment type="subcellular location">
    <subcellularLocation>
        <location evidence="2">Cell membrane</location>
        <topology evidence="2">Multi-pass membrane protein</topology>
    </subcellularLocation>
</comment>
<evidence type="ECO:0000256" key="15">
    <source>
        <dbReference type="SAM" id="Phobius"/>
    </source>
</evidence>
<dbReference type="Gene3D" id="1.10.287.130">
    <property type="match status" value="1"/>
</dbReference>